<dbReference type="GO" id="GO:0042127">
    <property type="term" value="P:regulation of cell population proliferation"/>
    <property type="evidence" value="ECO:0007669"/>
    <property type="project" value="TreeGrafter"/>
</dbReference>
<dbReference type="PANTHER" id="PTHR11462">
    <property type="entry name" value="JUN TRANSCRIPTION FACTOR-RELATED"/>
    <property type="match status" value="1"/>
</dbReference>
<proteinExistence type="evidence at transcript level"/>
<name>R4WCQ7_RIPPE</name>
<dbReference type="Pfam" id="PF03957">
    <property type="entry name" value="Jun"/>
    <property type="match status" value="1"/>
</dbReference>
<dbReference type="AlphaFoldDB" id="R4WCQ7"/>
<dbReference type="GO" id="GO:0000981">
    <property type="term" value="F:DNA-binding transcription factor activity, RNA polymerase II-specific"/>
    <property type="evidence" value="ECO:0007669"/>
    <property type="project" value="TreeGrafter"/>
</dbReference>
<evidence type="ECO:0000313" key="7">
    <source>
        <dbReference type="EMBL" id="BAN20288.1"/>
    </source>
</evidence>
<feature type="domain" description="BZIP" evidence="6">
    <location>
        <begin position="183"/>
        <end position="246"/>
    </location>
</feature>
<protein>
    <submittedName>
        <fullName evidence="7">Jun</fullName>
    </submittedName>
</protein>
<dbReference type="PROSITE" id="PS00036">
    <property type="entry name" value="BZIP_BASIC"/>
    <property type="match status" value="1"/>
</dbReference>
<evidence type="ECO:0000256" key="1">
    <source>
        <dbReference type="ARBA" id="ARBA00006882"/>
    </source>
</evidence>
<dbReference type="Pfam" id="PF00170">
    <property type="entry name" value="bZIP_1"/>
    <property type="match status" value="1"/>
</dbReference>
<keyword evidence="3" id="KW-0238">DNA-binding</keyword>
<dbReference type="InterPro" id="IPR002112">
    <property type="entry name" value="Leuzip_Jun"/>
</dbReference>
<dbReference type="InterPro" id="IPR046347">
    <property type="entry name" value="bZIP_sf"/>
</dbReference>
<dbReference type="InterPro" id="IPR004827">
    <property type="entry name" value="bZIP"/>
</dbReference>
<evidence type="ECO:0000256" key="4">
    <source>
        <dbReference type="ARBA" id="ARBA00023163"/>
    </source>
</evidence>
<dbReference type="InterPro" id="IPR005643">
    <property type="entry name" value="JNK"/>
</dbReference>
<dbReference type="GO" id="GO:0005634">
    <property type="term" value="C:nucleus"/>
    <property type="evidence" value="ECO:0007669"/>
    <property type="project" value="UniProtKB-ARBA"/>
</dbReference>
<evidence type="ECO:0000256" key="3">
    <source>
        <dbReference type="ARBA" id="ARBA00023125"/>
    </source>
</evidence>
<sequence>MVRNSSVLKMEPTFYEEPSFGQRDLSSLKRNMTLDLNNRGGKKPKLSPEGASSAILTSPDLVLLKLGSPELEKLIIDQQVNGLVATTPTPTQIFFPNHNVTKEQESYARGFEDALNVLHNSDSSQSGNANDPLRGAYSSLESQYSSNYFGASPDNIIIKDEPQTVPNINSPPVSPIDMENQERIKLERKRQRNRIAASKCRRRKLERISLLEDKVKNLKGENAELTQVVNRLKEQVYQLKAQVMEHAKSGCQISRLPHM</sequence>
<organism evidence="7">
    <name type="scientific">Riptortus pedestris</name>
    <name type="common">Bean bug</name>
    <dbReference type="NCBI Taxonomy" id="329032"/>
    <lineage>
        <taxon>Eukaryota</taxon>
        <taxon>Metazoa</taxon>
        <taxon>Ecdysozoa</taxon>
        <taxon>Arthropoda</taxon>
        <taxon>Hexapoda</taxon>
        <taxon>Insecta</taxon>
        <taxon>Pterygota</taxon>
        <taxon>Neoptera</taxon>
        <taxon>Paraneoptera</taxon>
        <taxon>Hemiptera</taxon>
        <taxon>Heteroptera</taxon>
        <taxon>Panheteroptera</taxon>
        <taxon>Pentatomomorpha</taxon>
        <taxon>Coreoidea</taxon>
        <taxon>Alydidae</taxon>
        <taxon>Riptortus</taxon>
    </lineage>
</organism>
<dbReference type="GO" id="GO:0005667">
    <property type="term" value="C:transcription regulator complex"/>
    <property type="evidence" value="ECO:0007669"/>
    <property type="project" value="TreeGrafter"/>
</dbReference>
<dbReference type="FunFam" id="1.20.5.170:FF:000012">
    <property type="entry name" value="Putative transcription factor AP-1"/>
    <property type="match status" value="1"/>
</dbReference>
<dbReference type="CDD" id="cd14696">
    <property type="entry name" value="bZIP_Jun"/>
    <property type="match status" value="1"/>
</dbReference>
<accession>R4WCQ7</accession>
<dbReference type="GO" id="GO:0051726">
    <property type="term" value="P:regulation of cell cycle"/>
    <property type="evidence" value="ECO:0007669"/>
    <property type="project" value="TreeGrafter"/>
</dbReference>
<keyword evidence="4" id="KW-0804">Transcription</keyword>
<comment type="similarity">
    <text evidence="1">Belongs to the bZIP family. Jun subfamily.</text>
</comment>
<dbReference type="Gene3D" id="1.20.5.170">
    <property type="match status" value="1"/>
</dbReference>
<dbReference type="PRINTS" id="PR00043">
    <property type="entry name" value="LEUZIPPRJUN"/>
</dbReference>
<evidence type="ECO:0000259" key="6">
    <source>
        <dbReference type="PROSITE" id="PS50217"/>
    </source>
</evidence>
<dbReference type="EMBL" id="AK417073">
    <property type="protein sequence ID" value="BAN20288.1"/>
    <property type="molecule type" value="mRNA"/>
</dbReference>
<evidence type="ECO:0000256" key="5">
    <source>
        <dbReference type="SAM" id="Coils"/>
    </source>
</evidence>
<keyword evidence="2" id="KW-0805">Transcription regulation</keyword>
<dbReference type="PANTHER" id="PTHR11462:SF35">
    <property type="entry name" value="TRANSCRIPTION FACTOR JRA"/>
    <property type="match status" value="1"/>
</dbReference>
<dbReference type="InterPro" id="IPR050946">
    <property type="entry name" value="AP-1_TF_bZIP"/>
</dbReference>
<keyword evidence="5" id="KW-0175">Coiled coil</keyword>
<dbReference type="SUPFAM" id="SSF57959">
    <property type="entry name" value="Leucine zipper domain"/>
    <property type="match status" value="1"/>
</dbReference>
<evidence type="ECO:0000256" key="2">
    <source>
        <dbReference type="ARBA" id="ARBA00023015"/>
    </source>
</evidence>
<dbReference type="GO" id="GO:0000978">
    <property type="term" value="F:RNA polymerase II cis-regulatory region sequence-specific DNA binding"/>
    <property type="evidence" value="ECO:0007669"/>
    <property type="project" value="TreeGrafter"/>
</dbReference>
<feature type="coiled-coil region" evidence="5">
    <location>
        <begin position="201"/>
        <end position="242"/>
    </location>
</feature>
<dbReference type="PROSITE" id="PS50217">
    <property type="entry name" value="BZIP"/>
    <property type="match status" value="1"/>
</dbReference>
<dbReference type="SMART" id="SM00338">
    <property type="entry name" value="BRLZ"/>
    <property type="match status" value="1"/>
</dbReference>
<reference evidence="7" key="1">
    <citation type="journal article" date="2013" name="PLoS ONE">
        <title>Gene expression in gut symbiotic organ of stinkbug affected by extracellular bacterial symbiont.</title>
        <authorList>
            <person name="Futahashi R."/>
            <person name="Tanaka K."/>
            <person name="Tanahashi M."/>
            <person name="Nikoh N."/>
            <person name="Kikuchi Y."/>
            <person name="Lee B.L."/>
            <person name="Fukatsu T."/>
        </authorList>
    </citation>
    <scope>NUCLEOTIDE SEQUENCE</scope>
    <source>
        <tissue evidence="7">Midgut</tissue>
    </source>
</reference>